<dbReference type="Proteomes" id="UP000676478">
    <property type="component" value="Unassembled WGS sequence"/>
</dbReference>
<evidence type="ECO:0000313" key="7">
    <source>
        <dbReference type="EMBL" id="PBQ24640.1"/>
    </source>
</evidence>
<evidence type="ECO:0000256" key="1">
    <source>
        <dbReference type="ARBA" id="ARBA00023015"/>
    </source>
</evidence>
<dbReference type="InterPro" id="IPR018490">
    <property type="entry name" value="cNMP-bd_dom_sf"/>
</dbReference>
<dbReference type="SUPFAM" id="SSF46785">
    <property type="entry name" value="Winged helix' DNA-binding domain"/>
    <property type="match status" value="1"/>
</dbReference>
<dbReference type="Pfam" id="PF00027">
    <property type="entry name" value="cNMP_binding"/>
    <property type="match status" value="1"/>
</dbReference>
<dbReference type="Gene3D" id="2.60.120.10">
    <property type="entry name" value="Jelly Rolls"/>
    <property type="match status" value="1"/>
</dbReference>
<evidence type="ECO:0000313" key="6">
    <source>
        <dbReference type="EMBL" id="MBS1010726.1"/>
    </source>
</evidence>
<organism evidence="7 9">
    <name type="scientific">Levilactobacillus brevis</name>
    <name type="common">Lactobacillus brevis</name>
    <dbReference type="NCBI Taxonomy" id="1580"/>
    <lineage>
        <taxon>Bacteria</taxon>
        <taxon>Bacillati</taxon>
        <taxon>Bacillota</taxon>
        <taxon>Bacilli</taxon>
        <taxon>Lactobacillales</taxon>
        <taxon>Lactobacillaceae</taxon>
        <taxon>Levilactobacillus</taxon>
    </lineage>
</organism>
<reference evidence="7 9" key="1">
    <citation type="submission" date="2017-09" db="EMBL/GenBank/DDBJ databases">
        <title>Genome sequence of Lactobacillus brevis D7.</title>
        <authorList>
            <person name="Kwon M.-S."/>
            <person name="Lim S.K."/>
            <person name="Choi H.-J."/>
        </authorList>
    </citation>
    <scope>NUCLEOTIDE SEQUENCE [LARGE SCALE GENOMIC DNA]</scope>
    <source>
        <strain evidence="7 9">D7</strain>
    </source>
</reference>
<dbReference type="InterPro" id="IPR012318">
    <property type="entry name" value="HTH_CRP"/>
</dbReference>
<dbReference type="Proteomes" id="UP000307074">
    <property type="component" value="Chromosome"/>
</dbReference>
<evidence type="ECO:0000259" key="5">
    <source>
        <dbReference type="PROSITE" id="PS51063"/>
    </source>
</evidence>
<dbReference type="EMBL" id="NVYO01000001">
    <property type="protein sequence ID" value="PBQ24640.1"/>
    <property type="molecule type" value="Genomic_DNA"/>
</dbReference>
<evidence type="ECO:0000256" key="3">
    <source>
        <dbReference type="ARBA" id="ARBA00023163"/>
    </source>
</evidence>
<dbReference type="PANTHER" id="PTHR24567">
    <property type="entry name" value="CRP FAMILY TRANSCRIPTIONAL REGULATORY PROTEIN"/>
    <property type="match status" value="1"/>
</dbReference>
<dbReference type="AlphaFoldDB" id="A0A0C1PU61"/>
<dbReference type="EMBL" id="CP031198">
    <property type="protein sequence ID" value="QCZ54073.1"/>
    <property type="molecule type" value="Genomic_DNA"/>
</dbReference>
<evidence type="ECO:0000259" key="4">
    <source>
        <dbReference type="PROSITE" id="PS50042"/>
    </source>
</evidence>
<dbReference type="PROSITE" id="PS50042">
    <property type="entry name" value="CNMP_BINDING_3"/>
    <property type="match status" value="1"/>
</dbReference>
<dbReference type="OrthoDB" id="9810708at2"/>
<dbReference type="InterPro" id="IPR014710">
    <property type="entry name" value="RmlC-like_jellyroll"/>
</dbReference>
<proteinExistence type="predicted"/>
<dbReference type="InterPro" id="IPR036388">
    <property type="entry name" value="WH-like_DNA-bd_sf"/>
</dbReference>
<dbReference type="Proteomes" id="UP000217918">
    <property type="component" value="Unassembled WGS sequence"/>
</dbReference>
<gene>
    <name evidence="7" type="ORF">CNR29_11675</name>
    <name evidence="6" type="ORF">JK167_07790</name>
    <name evidence="8" type="ORF">UCCLBBS449_2158</name>
</gene>
<dbReference type="Pfam" id="PF13545">
    <property type="entry name" value="HTH_Crp_2"/>
    <property type="match status" value="1"/>
</dbReference>
<sequence length="226" mass="26385">MIKKSDYPRYIQMLKRRPEFSGFTPDEFNQLEQQMRIKEYPKGQLLFDQADTRSRFYFVISGLLRSERIDETGDFSFYSFIAENKGFPYRGLFHDHEYAYAVNTMTPAVVASFPMAEFENLLTRNSEMMKRVVVEMGQIINENEDQLQQMVTSSASDRVRNALKILGRKLGNQLADDRWFVPYAITLIELAKMAGTTRETASQVVQRLEADGQIIYEHKHFTIFTK</sequence>
<keyword evidence="2" id="KW-0238">DNA-binding</keyword>
<dbReference type="PANTHER" id="PTHR24567:SF74">
    <property type="entry name" value="HTH-TYPE TRANSCRIPTIONAL REGULATOR ARCR"/>
    <property type="match status" value="1"/>
</dbReference>
<dbReference type="SMART" id="SM00100">
    <property type="entry name" value="cNMP"/>
    <property type="match status" value="1"/>
</dbReference>
<dbReference type="EMBL" id="JAERKF010000008">
    <property type="protein sequence ID" value="MBS1010726.1"/>
    <property type="molecule type" value="Genomic_DNA"/>
</dbReference>
<dbReference type="CDD" id="cd00038">
    <property type="entry name" value="CAP_ED"/>
    <property type="match status" value="1"/>
</dbReference>
<keyword evidence="1" id="KW-0805">Transcription regulation</keyword>
<reference evidence="6" key="3">
    <citation type="submission" date="2020-12" db="EMBL/GenBank/DDBJ databases">
        <authorList>
            <person name="Mcmullen J.G."/>
        </authorList>
    </citation>
    <scope>NUCLEOTIDE SEQUENCE</scope>
    <source>
        <strain evidence="6">Dm-2019-70</strain>
    </source>
</reference>
<evidence type="ECO:0000313" key="8">
    <source>
        <dbReference type="EMBL" id="QCZ54073.1"/>
    </source>
</evidence>
<accession>A0A0C1PU61</accession>
<feature type="domain" description="Cyclic nucleotide-binding" evidence="4">
    <location>
        <begin position="19"/>
        <end position="139"/>
    </location>
</feature>
<evidence type="ECO:0000313" key="9">
    <source>
        <dbReference type="Proteomes" id="UP000217918"/>
    </source>
</evidence>
<reference evidence="8 10" key="2">
    <citation type="submission" date="2018-07" db="EMBL/GenBank/DDBJ databases">
        <authorList>
            <person name="Feyereisen M."/>
        </authorList>
    </citation>
    <scope>NUCLEOTIDE SEQUENCE [LARGE SCALE GENOMIC DNA]</scope>
    <source>
        <strain evidence="8 10">UCCLBBS449</strain>
    </source>
</reference>
<dbReference type="InterPro" id="IPR050397">
    <property type="entry name" value="Env_Response_Regulators"/>
</dbReference>
<keyword evidence="3" id="KW-0804">Transcription</keyword>
<feature type="domain" description="HTH crp-type" evidence="5">
    <location>
        <begin position="153"/>
        <end position="226"/>
    </location>
</feature>
<evidence type="ECO:0000313" key="10">
    <source>
        <dbReference type="Proteomes" id="UP000307074"/>
    </source>
</evidence>
<dbReference type="GO" id="GO:0005829">
    <property type="term" value="C:cytosol"/>
    <property type="evidence" value="ECO:0007669"/>
    <property type="project" value="TreeGrafter"/>
</dbReference>
<dbReference type="SUPFAM" id="SSF51206">
    <property type="entry name" value="cAMP-binding domain-like"/>
    <property type="match status" value="1"/>
</dbReference>
<dbReference type="Gene3D" id="1.10.10.10">
    <property type="entry name" value="Winged helix-like DNA-binding domain superfamily/Winged helix DNA-binding domain"/>
    <property type="match status" value="1"/>
</dbReference>
<reference evidence="6" key="4">
    <citation type="submission" date="2022-09" db="EMBL/GenBank/DDBJ databases">
        <title>Genome-inferred correspondence between phylogeny and metabolic traits in the wild Drosophila gut microbiome.</title>
        <authorList>
            <person name="Bueno E."/>
            <person name="Blow F."/>
            <person name="Douglas A.E."/>
        </authorList>
    </citation>
    <scope>NUCLEOTIDE SEQUENCE</scope>
    <source>
        <strain evidence="6">Dm-2019-70</strain>
    </source>
</reference>
<name>A0A0C1PU61_LEVBR</name>
<protein>
    <submittedName>
        <fullName evidence="7">Crp/Fnr family transcriptional regulator</fullName>
    </submittedName>
    <submittedName>
        <fullName evidence="8">cAMP-binding protein</fullName>
    </submittedName>
</protein>
<dbReference type="RefSeq" id="WP_024526337.1">
    <property type="nucleotide sequence ID" value="NZ_CAKMAP010000001.1"/>
</dbReference>
<dbReference type="GO" id="GO:0003677">
    <property type="term" value="F:DNA binding"/>
    <property type="evidence" value="ECO:0007669"/>
    <property type="project" value="UniProtKB-KW"/>
</dbReference>
<dbReference type="GO" id="GO:0003700">
    <property type="term" value="F:DNA-binding transcription factor activity"/>
    <property type="evidence" value="ECO:0007669"/>
    <property type="project" value="TreeGrafter"/>
</dbReference>
<evidence type="ECO:0000256" key="2">
    <source>
        <dbReference type="ARBA" id="ARBA00023125"/>
    </source>
</evidence>
<dbReference type="InterPro" id="IPR000595">
    <property type="entry name" value="cNMP-bd_dom"/>
</dbReference>
<dbReference type="PROSITE" id="PS51063">
    <property type="entry name" value="HTH_CRP_2"/>
    <property type="match status" value="1"/>
</dbReference>
<dbReference type="InterPro" id="IPR036390">
    <property type="entry name" value="WH_DNA-bd_sf"/>
</dbReference>
<dbReference type="GeneID" id="56993895"/>